<dbReference type="Pfam" id="PF14938">
    <property type="entry name" value="SNAP"/>
    <property type="match status" value="1"/>
</dbReference>
<dbReference type="EMBL" id="FUYQ01000030">
    <property type="protein sequence ID" value="SKB86461.1"/>
    <property type="molecule type" value="Genomic_DNA"/>
</dbReference>
<dbReference type="Proteomes" id="UP000190852">
    <property type="component" value="Unassembled WGS sequence"/>
</dbReference>
<dbReference type="InterPro" id="IPR011990">
    <property type="entry name" value="TPR-like_helical_dom_sf"/>
</dbReference>
<reference evidence="4" key="1">
    <citation type="submission" date="2017-02" db="EMBL/GenBank/DDBJ databases">
        <authorList>
            <person name="Varghese N."/>
            <person name="Submissions S."/>
        </authorList>
    </citation>
    <scope>NUCLEOTIDE SEQUENCE [LARGE SCALE GENOMIC DNA]</scope>
    <source>
        <strain evidence="4">DSM 24967</strain>
    </source>
</reference>
<sequence>MKFTRYFLICISIFLWISCGSDKDVKDILSKSDTLLQSNPDSAFTLLESVEELDVLSDETFAAWCLANANVRDILFKEPLSTDYMLRAFNYFKNKGRINEQARIGMFLGHAYNASQQRDKAMNIYLVALDLADRSQDYNLAGYINTYLADLYKAEEKYSQARDKYKEASVYFEKANNLRSRVIAVTNIGLMSFLLNEDAESVLNQYTFSDSLAMELKDSVVSCMVNNRIALFYRVQGKYDLAETYLLKSIEFSKIDIIPNYITLSNIYGLQGKIDKSRELLHEILKSEDNPEAKGGIIYQQYLLEKEAKNWSKALEYYEESMAYVDSIRSAQSKTDLLEIEKKYTTEKIRNENNLLRLKSQRYFLSLVLIIAITLLLIVVFQLIMRRKDKKIRLQEQVLHQKDMFLVKQQLELRQMETELSKKEYELLNRRKVMQEHHTLLEKQNSALELREHEIEKQEEELRLQEKEVEALKNDVNSLKLKVLQNTAISKKIIKCAQKVTVGTDDGKSLLSEADWTSLLNEVNAVYKSFTTSLQQAVPELTFEDIRFCCLLLVGLETKELSVVLSINPSSIRQRKMRIRAKAGLTNAQTTLEEFLCNL</sequence>
<dbReference type="AlphaFoldDB" id="A0A1T5ER94"/>
<evidence type="ECO:0000256" key="2">
    <source>
        <dbReference type="SAM" id="Phobius"/>
    </source>
</evidence>
<keyword evidence="2" id="KW-0472">Membrane</keyword>
<gene>
    <name evidence="3" type="ORF">SAMN05660349_03096</name>
</gene>
<dbReference type="Gene3D" id="1.25.40.10">
    <property type="entry name" value="Tetratricopeptide repeat domain"/>
    <property type="match status" value="2"/>
</dbReference>
<proteinExistence type="predicted"/>
<name>A0A1T5ER94_9BACT</name>
<feature type="transmembrane region" description="Helical" evidence="2">
    <location>
        <begin position="363"/>
        <end position="384"/>
    </location>
</feature>
<dbReference type="PROSITE" id="PS51257">
    <property type="entry name" value="PROKAR_LIPOPROTEIN"/>
    <property type="match status" value="1"/>
</dbReference>
<feature type="coiled-coil region" evidence="1">
    <location>
        <begin position="406"/>
        <end position="482"/>
    </location>
</feature>
<dbReference type="SUPFAM" id="SSF48452">
    <property type="entry name" value="TPR-like"/>
    <property type="match status" value="1"/>
</dbReference>
<dbReference type="InterPro" id="IPR016032">
    <property type="entry name" value="Sig_transdc_resp-reg_C-effctor"/>
</dbReference>
<dbReference type="GO" id="GO:0006355">
    <property type="term" value="P:regulation of DNA-templated transcription"/>
    <property type="evidence" value="ECO:0007669"/>
    <property type="project" value="InterPro"/>
</dbReference>
<evidence type="ECO:0000313" key="3">
    <source>
        <dbReference type="EMBL" id="SKB86461.1"/>
    </source>
</evidence>
<protein>
    <submittedName>
        <fullName evidence="3">Tetratricopeptide repeat-containing protein</fullName>
    </submittedName>
</protein>
<keyword evidence="2" id="KW-1133">Transmembrane helix</keyword>
<evidence type="ECO:0000256" key="1">
    <source>
        <dbReference type="SAM" id="Coils"/>
    </source>
</evidence>
<dbReference type="RefSeq" id="WP_079684484.1">
    <property type="nucleotide sequence ID" value="NZ_FUYQ01000030.1"/>
</dbReference>
<keyword evidence="2" id="KW-0812">Transmembrane</keyword>
<dbReference type="GO" id="GO:0003677">
    <property type="term" value="F:DNA binding"/>
    <property type="evidence" value="ECO:0007669"/>
    <property type="project" value="InterPro"/>
</dbReference>
<keyword evidence="1" id="KW-0175">Coiled coil</keyword>
<dbReference type="SUPFAM" id="SSF46894">
    <property type="entry name" value="C-terminal effector domain of the bipartite response regulators"/>
    <property type="match status" value="1"/>
</dbReference>
<evidence type="ECO:0000313" key="4">
    <source>
        <dbReference type="Proteomes" id="UP000190852"/>
    </source>
</evidence>
<organism evidence="3 4">
    <name type="scientific">Parabacteroides chartae</name>
    <dbReference type="NCBI Taxonomy" id="1037355"/>
    <lineage>
        <taxon>Bacteria</taxon>
        <taxon>Pseudomonadati</taxon>
        <taxon>Bacteroidota</taxon>
        <taxon>Bacteroidia</taxon>
        <taxon>Bacteroidales</taxon>
        <taxon>Tannerellaceae</taxon>
        <taxon>Parabacteroides</taxon>
    </lineage>
</organism>
<accession>A0A1T5ER94</accession>
<keyword evidence="4" id="KW-1185">Reference proteome</keyword>